<feature type="chain" id="PRO_5030665425" description="Lipoprotein" evidence="1">
    <location>
        <begin position="21"/>
        <end position="354"/>
    </location>
</feature>
<sequence length="354" mass="39995">MPVLSLFPSRLLTTTTLLLSALLGGCSVNGTYPDATDPDAAKLRFIANTQNATLDYFDAEHCDGQTTGILNNLLLGDTKRRADMSIAPPENARGYLEIKLKPEHETLLRIHTQNGYSVCGNSINLKPERNAEYELTFDSGKGQCSSQLQRVRKINGKEQRSPVLVFEKGLPACVGRNVMFPKPPEPLPDTPHRLELIGRIIDNSLIPAMKPDSAEIAKSAVSAEKIDGLIAERKAKLGFTLPDDYWTLYRQNLQAFDAEAAQRKERTLQLYKDEYLLRLRRLKDEDLEQRAQPEDKSAKSTNVAALEEYKSMTLYYFGASKRVMLETIDHHLERMAQMDAHYGVCERYADCWRR</sequence>
<dbReference type="RefSeq" id="WP_177099533.1">
    <property type="nucleotide sequence ID" value="NZ_JACAQA010000004.1"/>
</dbReference>
<name>A0A7Y7WN68_9PSED</name>
<evidence type="ECO:0000313" key="2">
    <source>
        <dbReference type="EMBL" id="NWB84684.1"/>
    </source>
</evidence>
<reference evidence="2 3" key="1">
    <citation type="submission" date="2020-04" db="EMBL/GenBank/DDBJ databases">
        <title>Molecular characterization of pseudomonads from Agaricus bisporus reveal novel blotch 2 pathogens in Western Europe.</title>
        <authorList>
            <person name="Taparia T."/>
            <person name="Krijger M."/>
            <person name="Haynes E."/>
            <person name="Elpinstone J.G."/>
            <person name="Noble R."/>
            <person name="Van Der Wolf J."/>
        </authorList>
    </citation>
    <scope>NUCLEOTIDE SEQUENCE [LARGE SCALE GENOMIC DNA]</scope>
    <source>
        <strain evidence="2 3">G9001</strain>
    </source>
</reference>
<dbReference type="EMBL" id="JACAQA010000004">
    <property type="protein sequence ID" value="NWB84684.1"/>
    <property type="molecule type" value="Genomic_DNA"/>
</dbReference>
<evidence type="ECO:0000256" key="1">
    <source>
        <dbReference type="SAM" id="SignalP"/>
    </source>
</evidence>
<feature type="signal peptide" evidence="1">
    <location>
        <begin position="1"/>
        <end position="20"/>
    </location>
</feature>
<evidence type="ECO:0008006" key="4">
    <source>
        <dbReference type="Google" id="ProtNLM"/>
    </source>
</evidence>
<protein>
    <recommendedName>
        <fullName evidence="4">Lipoprotein</fullName>
    </recommendedName>
</protein>
<dbReference type="Proteomes" id="UP000522864">
    <property type="component" value="Unassembled WGS sequence"/>
</dbReference>
<accession>A0A7Y7WN68</accession>
<dbReference type="AlphaFoldDB" id="A0A7Y7WN68"/>
<evidence type="ECO:0000313" key="3">
    <source>
        <dbReference type="Proteomes" id="UP000522864"/>
    </source>
</evidence>
<gene>
    <name evidence="2" type="ORF">HX830_07305</name>
</gene>
<proteinExistence type="predicted"/>
<keyword evidence="1" id="KW-0732">Signal</keyword>
<comment type="caution">
    <text evidence="2">The sequence shown here is derived from an EMBL/GenBank/DDBJ whole genome shotgun (WGS) entry which is preliminary data.</text>
</comment>
<organism evidence="2 3">
    <name type="scientific">Pseudomonas gingeri</name>
    <dbReference type="NCBI Taxonomy" id="117681"/>
    <lineage>
        <taxon>Bacteria</taxon>
        <taxon>Pseudomonadati</taxon>
        <taxon>Pseudomonadota</taxon>
        <taxon>Gammaproteobacteria</taxon>
        <taxon>Pseudomonadales</taxon>
        <taxon>Pseudomonadaceae</taxon>
        <taxon>Pseudomonas</taxon>
    </lineage>
</organism>